<reference evidence="1 2" key="1">
    <citation type="submission" date="2023-11" db="EMBL/GenBank/DDBJ databases">
        <authorList>
            <person name="Val-Calvo J."/>
            <person name="Scortti M."/>
            <person name="Vazquez-Boland J."/>
        </authorList>
    </citation>
    <scope>NUCLEOTIDE SEQUENCE [LARGE SCALE GENOMIC DNA]</scope>
    <source>
        <strain evidence="1 2">PAM 2766</strain>
    </source>
</reference>
<protein>
    <submittedName>
        <fullName evidence="1">Uncharacterized protein</fullName>
    </submittedName>
</protein>
<name>A0ABW9FAG9_9NOCA</name>
<proteinExistence type="predicted"/>
<organism evidence="1 2">
    <name type="scientific">Rhodococcus parequi</name>
    <dbReference type="NCBI Taxonomy" id="3137122"/>
    <lineage>
        <taxon>Bacteria</taxon>
        <taxon>Bacillati</taxon>
        <taxon>Actinomycetota</taxon>
        <taxon>Actinomycetes</taxon>
        <taxon>Mycobacteriales</taxon>
        <taxon>Nocardiaceae</taxon>
        <taxon>Rhodococcus</taxon>
    </lineage>
</organism>
<dbReference type="Proteomes" id="UP001629745">
    <property type="component" value="Unassembled WGS sequence"/>
</dbReference>
<evidence type="ECO:0000313" key="2">
    <source>
        <dbReference type="Proteomes" id="UP001629745"/>
    </source>
</evidence>
<keyword evidence="2" id="KW-1185">Reference proteome</keyword>
<dbReference type="RefSeq" id="WP_420162661.1">
    <property type="nucleotide sequence ID" value="NZ_JBDLNV010000001.1"/>
</dbReference>
<accession>A0ABW9FAG9</accession>
<dbReference type="EMBL" id="JBDLNV010000001">
    <property type="protein sequence ID" value="MFM1722073.1"/>
    <property type="molecule type" value="Genomic_DNA"/>
</dbReference>
<gene>
    <name evidence="1" type="ORF">ABEU20_000616</name>
</gene>
<evidence type="ECO:0000313" key="1">
    <source>
        <dbReference type="EMBL" id="MFM1722073.1"/>
    </source>
</evidence>
<sequence>MIGWSWSVGTTELFGVAQRTAMLTAVMRNMEEKVIDEALDLFQFLMASQRLHRRDDTTPRPRRETPAHT</sequence>
<comment type="caution">
    <text evidence="1">The sequence shown here is derived from an EMBL/GenBank/DDBJ whole genome shotgun (WGS) entry which is preliminary data.</text>
</comment>